<name>A0AAV7T4Y8_PLEWA</name>
<comment type="caution">
    <text evidence="2">The sequence shown here is derived from an EMBL/GenBank/DDBJ whole genome shotgun (WGS) entry which is preliminary data.</text>
</comment>
<evidence type="ECO:0000313" key="3">
    <source>
        <dbReference type="Proteomes" id="UP001066276"/>
    </source>
</evidence>
<protein>
    <submittedName>
        <fullName evidence="2">Uncharacterized protein</fullName>
    </submittedName>
</protein>
<dbReference type="Proteomes" id="UP001066276">
    <property type="component" value="Chromosome 4_1"/>
</dbReference>
<evidence type="ECO:0000256" key="1">
    <source>
        <dbReference type="SAM" id="MobiDB-lite"/>
    </source>
</evidence>
<dbReference type="EMBL" id="JANPWB010000007">
    <property type="protein sequence ID" value="KAJ1171574.1"/>
    <property type="molecule type" value="Genomic_DNA"/>
</dbReference>
<gene>
    <name evidence="2" type="ORF">NDU88_003435</name>
</gene>
<keyword evidence="3" id="KW-1185">Reference proteome</keyword>
<accession>A0AAV7T4Y8</accession>
<reference evidence="2" key="1">
    <citation type="journal article" date="2022" name="bioRxiv">
        <title>Sequencing and chromosome-scale assembly of the giantPleurodeles waltlgenome.</title>
        <authorList>
            <person name="Brown T."/>
            <person name="Elewa A."/>
            <person name="Iarovenko S."/>
            <person name="Subramanian E."/>
            <person name="Araus A.J."/>
            <person name="Petzold A."/>
            <person name="Susuki M."/>
            <person name="Suzuki K.-i.T."/>
            <person name="Hayashi T."/>
            <person name="Toyoda A."/>
            <person name="Oliveira C."/>
            <person name="Osipova E."/>
            <person name="Leigh N.D."/>
            <person name="Simon A."/>
            <person name="Yun M.H."/>
        </authorList>
    </citation>
    <scope>NUCLEOTIDE SEQUENCE</scope>
    <source>
        <strain evidence="2">20211129_DDA</strain>
        <tissue evidence="2">Liver</tissue>
    </source>
</reference>
<feature type="region of interest" description="Disordered" evidence="1">
    <location>
        <begin position="25"/>
        <end position="49"/>
    </location>
</feature>
<sequence>MGTDQAWEDSEEAYQAVSEITIRAAGSRKSCGDGHTQDPPGASGLGSPKSVLVLPESVLLGGTEASVAGGVPVTTGEGPQKLGVYCWLQVALRAIIVGFCCRRAVAVRELLKRICGLRPSLGSYMLTGCSFFLIKGRPDTWLSGF</sequence>
<dbReference type="AlphaFoldDB" id="A0AAV7T4Y8"/>
<evidence type="ECO:0000313" key="2">
    <source>
        <dbReference type="EMBL" id="KAJ1171574.1"/>
    </source>
</evidence>
<proteinExistence type="predicted"/>
<organism evidence="2 3">
    <name type="scientific">Pleurodeles waltl</name>
    <name type="common">Iberian ribbed newt</name>
    <dbReference type="NCBI Taxonomy" id="8319"/>
    <lineage>
        <taxon>Eukaryota</taxon>
        <taxon>Metazoa</taxon>
        <taxon>Chordata</taxon>
        <taxon>Craniata</taxon>
        <taxon>Vertebrata</taxon>
        <taxon>Euteleostomi</taxon>
        <taxon>Amphibia</taxon>
        <taxon>Batrachia</taxon>
        <taxon>Caudata</taxon>
        <taxon>Salamandroidea</taxon>
        <taxon>Salamandridae</taxon>
        <taxon>Pleurodelinae</taxon>
        <taxon>Pleurodeles</taxon>
    </lineage>
</organism>